<accession>A0A6A6AQ52</accession>
<feature type="region of interest" description="Disordered" evidence="1">
    <location>
        <begin position="434"/>
        <end position="456"/>
    </location>
</feature>
<feature type="compositionally biased region" description="Low complexity" evidence="1">
    <location>
        <begin position="332"/>
        <end position="343"/>
    </location>
</feature>
<keyword evidence="3" id="KW-1185">Reference proteome</keyword>
<dbReference type="RefSeq" id="XP_033527675.1">
    <property type="nucleotide sequence ID" value="XM_033671207.1"/>
</dbReference>
<evidence type="ECO:0000313" key="2">
    <source>
        <dbReference type="EMBL" id="KAF2133288.1"/>
    </source>
</evidence>
<dbReference type="OrthoDB" id="3795464at2759"/>
<feature type="region of interest" description="Disordered" evidence="1">
    <location>
        <begin position="142"/>
        <end position="191"/>
    </location>
</feature>
<protein>
    <submittedName>
        <fullName evidence="2">Uncharacterized protein</fullName>
    </submittedName>
</protein>
<sequence>MANLYLVQALYCAKPSVPTRGSIDNGTRRDHAGQTKPAEQTIKNELPGESSMTSCAPVRALSLIEKLYGENVPSIGGNSSQGDVAQVKVESPVDRLAVPSASTHKAPPQDYTYADGAAPRLLSSHGVPSGRAMLMRSNHDVAEKRVDRTKSYKPKQSNGLPVSLPGAQTKPNGNPIGQTLPPDAPTDPSSHRVALKFPAERYLPPSGPYYDQFSLSQIFGPGFFHDCCFSCVLLYCSTSWYGDRRIPCRIIGRPLRQVRPAKNEFAVLLQMGLLLKPEPKTNGIVPNMLHPIVRQFYHDKPAPKQLNQRMTTLTPRSNIGRELSARTETQNSSQISSPAQSSARLPKSVRFSLDPHPQNRSKKNISSISAETRPTVLAKTTIVCITQPDVLPAERGSSNGYRDMDDRLQKLEEEVLELKKENIAKDREIRKLRTENEQMRGGNNGYEMGTKRQRLL</sequence>
<dbReference type="EMBL" id="ML977499">
    <property type="protein sequence ID" value="KAF2133288.1"/>
    <property type="molecule type" value="Genomic_DNA"/>
</dbReference>
<feature type="compositionally biased region" description="Polar residues" evidence="1">
    <location>
        <begin position="305"/>
        <end position="317"/>
    </location>
</feature>
<name>A0A6A6AQ52_9PLEO</name>
<dbReference type="Proteomes" id="UP000799771">
    <property type="component" value="Unassembled WGS sequence"/>
</dbReference>
<feature type="region of interest" description="Disordered" evidence="1">
    <location>
        <begin position="304"/>
        <end position="369"/>
    </location>
</feature>
<reference evidence="2" key="1">
    <citation type="journal article" date="2020" name="Stud. Mycol.">
        <title>101 Dothideomycetes genomes: a test case for predicting lifestyles and emergence of pathogens.</title>
        <authorList>
            <person name="Haridas S."/>
            <person name="Albert R."/>
            <person name="Binder M."/>
            <person name="Bloem J."/>
            <person name="Labutti K."/>
            <person name="Salamov A."/>
            <person name="Andreopoulos B."/>
            <person name="Baker S."/>
            <person name="Barry K."/>
            <person name="Bills G."/>
            <person name="Bluhm B."/>
            <person name="Cannon C."/>
            <person name="Castanera R."/>
            <person name="Culley D."/>
            <person name="Daum C."/>
            <person name="Ezra D."/>
            <person name="Gonzalez J."/>
            <person name="Henrissat B."/>
            <person name="Kuo A."/>
            <person name="Liang C."/>
            <person name="Lipzen A."/>
            <person name="Lutzoni F."/>
            <person name="Magnuson J."/>
            <person name="Mondo S."/>
            <person name="Nolan M."/>
            <person name="Ohm R."/>
            <person name="Pangilinan J."/>
            <person name="Park H.-J."/>
            <person name="Ramirez L."/>
            <person name="Alfaro M."/>
            <person name="Sun H."/>
            <person name="Tritt A."/>
            <person name="Yoshinaga Y."/>
            <person name="Zwiers L.-H."/>
            <person name="Turgeon B."/>
            <person name="Goodwin S."/>
            <person name="Spatafora J."/>
            <person name="Crous P."/>
            <person name="Grigoriev I."/>
        </authorList>
    </citation>
    <scope>NUCLEOTIDE SEQUENCE</scope>
    <source>
        <strain evidence="2">CBS 119687</strain>
    </source>
</reference>
<dbReference type="AlphaFoldDB" id="A0A6A6AQ52"/>
<dbReference type="GeneID" id="54411639"/>
<proteinExistence type="predicted"/>
<evidence type="ECO:0000256" key="1">
    <source>
        <dbReference type="SAM" id="MobiDB-lite"/>
    </source>
</evidence>
<gene>
    <name evidence="2" type="ORF">P153DRAFT_393127</name>
</gene>
<evidence type="ECO:0000313" key="3">
    <source>
        <dbReference type="Proteomes" id="UP000799771"/>
    </source>
</evidence>
<feature type="region of interest" description="Disordered" evidence="1">
    <location>
        <begin position="18"/>
        <end position="42"/>
    </location>
</feature>
<organism evidence="2 3">
    <name type="scientific">Dothidotthia symphoricarpi CBS 119687</name>
    <dbReference type="NCBI Taxonomy" id="1392245"/>
    <lineage>
        <taxon>Eukaryota</taxon>
        <taxon>Fungi</taxon>
        <taxon>Dikarya</taxon>
        <taxon>Ascomycota</taxon>
        <taxon>Pezizomycotina</taxon>
        <taxon>Dothideomycetes</taxon>
        <taxon>Pleosporomycetidae</taxon>
        <taxon>Pleosporales</taxon>
        <taxon>Dothidotthiaceae</taxon>
        <taxon>Dothidotthia</taxon>
    </lineage>
</organism>